<proteinExistence type="predicted"/>
<dbReference type="Proteomes" id="UP001163223">
    <property type="component" value="Chromosome"/>
</dbReference>
<protein>
    <submittedName>
        <fullName evidence="1">Flavin reductase family protein</fullName>
    </submittedName>
</protein>
<name>A0ACD4NHX7_9HYPH</name>
<sequence length="176" mass="18442">MSALAVNIPAPPSPAVDPRTYRSVLGRFVTGVTVMTVGGAGLGRAGVTANSFNTVSLDPPLILWSLALKAPSLSLFRAHEHFGVSILAAHQRETALAFARPSPDKFAGVAIKHGETGVPLVSGAMAHLECRVAHRYPGGDHEIIVGEVLRLTGGDHQPLVFHGGRFCNVLEDDPAA</sequence>
<evidence type="ECO:0000313" key="2">
    <source>
        <dbReference type="Proteomes" id="UP001163223"/>
    </source>
</evidence>
<evidence type="ECO:0000313" key="1">
    <source>
        <dbReference type="EMBL" id="WAJ26394.1"/>
    </source>
</evidence>
<accession>A0ACD4NHX7</accession>
<organism evidence="1 2">
    <name type="scientific">Antarcticirhabdus aurantiaca</name>
    <dbReference type="NCBI Taxonomy" id="2606717"/>
    <lineage>
        <taxon>Bacteria</taxon>
        <taxon>Pseudomonadati</taxon>
        <taxon>Pseudomonadota</taxon>
        <taxon>Alphaproteobacteria</taxon>
        <taxon>Hyphomicrobiales</taxon>
        <taxon>Aurantimonadaceae</taxon>
        <taxon>Antarcticirhabdus</taxon>
    </lineage>
</organism>
<reference evidence="1" key="1">
    <citation type="submission" date="2022-11" db="EMBL/GenBank/DDBJ databases">
        <title>beta-Carotene-producing bacterium, Jeongeuplla avenae sp. nov., alleviates the salt stress of Arabidopsis seedlings.</title>
        <authorList>
            <person name="Jiang L."/>
            <person name="Lee J."/>
        </authorList>
    </citation>
    <scope>NUCLEOTIDE SEQUENCE</scope>
    <source>
        <strain evidence="1">DY_R2A_6</strain>
    </source>
</reference>
<keyword evidence="2" id="KW-1185">Reference proteome</keyword>
<dbReference type="EMBL" id="CP113520">
    <property type="protein sequence ID" value="WAJ26394.1"/>
    <property type="molecule type" value="Genomic_DNA"/>
</dbReference>
<gene>
    <name evidence="1" type="ORF">OXU80_15995</name>
</gene>